<evidence type="ECO:0000256" key="1">
    <source>
        <dbReference type="SAM" id="MobiDB-lite"/>
    </source>
</evidence>
<dbReference type="AlphaFoldDB" id="A0A5S6QR80"/>
<dbReference type="WBParaSite" id="TMUE_2000009664.1">
    <property type="protein sequence ID" value="TMUE_2000009664.1"/>
    <property type="gene ID" value="WBGene00302718"/>
</dbReference>
<evidence type="ECO:0000313" key="3">
    <source>
        <dbReference type="WBParaSite" id="TMUE_2000009664.1"/>
    </source>
</evidence>
<accession>A0A5S6QR80</accession>
<protein>
    <submittedName>
        <fullName evidence="3">Uncharacterized protein</fullName>
    </submittedName>
</protein>
<feature type="compositionally biased region" description="Basic and acidic residues" evidence="1">
    <location>
        <begin position="1"/>
        <end position="11"/>
    </location>
</feature>
<organism evidence="2 3">
    <name type="scientific">Trichuris muris</name>
    <name type="common">Mouse whipworm</name>
    <dbReference type="NCBI Taxonomy" id="70415"/>
    <lineage>
        <taxon>Eukaryota</taxon>
        <taxon>Metazoa</taxon>
        <taxon>Ecdysozoa</taxon>
        <taxon>Nematoda</taxon>
        <taxon>Enoplea</taxon>
        <taxon>Dorylaimia</taxon>
        <taxon>Trichinellida</taxon>
        <taxon>Trichuridae</taxon>
        <taxon>Trichuris</taxon>
    </lineage>
</organism>
<feature type="compositionally biased region" description="Low complexity" evidence="1">
    <location>
        <begin position="175"/>
        <end position="186"/>
    </location>
</feature>
<feature type="region of interest" description="Disordered" evidence="1">
    <location>
        <begin position="137"/>
        <end position="190"/>
    </location>
</feature>
<sequence>MMDISPRERSIEPPLSLGSVRPGPFSPTACCAGERLNACSTLHYCLAPTIQAENFRSPFLVRPFGFTRRSSAGRLMVWAHHMQRPPYNALAGGNGGLNSGIRGHRRSSEEVSGSCNLGTSCQTVGVGPFSLSRGTCRSRAPNGAGQSQRGGGGVPVTNASGRALPPVEEGCGHTSDGPGDDSPAGGTFVPPAGASQVGSFTLGHCSQCCWWSQVDSCAACGRSLSCTASVACSCWRCRRKGEPTVHRVRSPAVVAPLAPTLGGPLGCWREIVTYKISVG</sequence>
<name>A0A5S6QR80_TRIMR</name>
<keyword evidence="2" id="KW-1185">Reference proteome</keyword>
<dbReference type="Proteomes" id="UP000046395">
    <property type="component" value="Unassembled WGS sequence"/>
</dbReference>
<evidence type="ECO:0000313" key="2">
    <source>
        <dbReference type="Proteomes" id="UP000046395"/>
    </source>
</evidence>
<reference evidence="3" key="1">
    <citation type="submission" date="2019-12" db="UniProtKB">
        <authorList>
            <consortium name="WormBaseParasite"/>
        </authorList>
    </citation>
    <scope>IDENTIFICATION</scope>
</reference>
<feature type="region of interest" description="Disordered" evidence="1">
    <location>
        <begin position="1"/>
        <end position="20"/>
    </location>
</feature>
<proteinExistence type="predicted"/>